<dbReference type="PANTHER" id="PTHR16469">
    <property type="entry name" value="UBIQUITIN-ASSOCIATED AND SH3 DOMAIN-CONTAINING BA-RELATED"/>
    <property type="match status" value="1"/>
</dbReference>
<protein>
    <recommendedName>
        <fullName evidence="3">Phosphoglycerate mutase family protein</fullName>
    </recommendedName>
</protein>
<accession>A0ABQ7Z1Y1</accession>
<organism evidence="1 2">
    <name type="scientific">Brassica napus</name>
    <name type="common">Rape</name>
    <dbReference type="NCBI Taxonomy" id="3708"/>
    <lineage>
        <taxon>Eukaryota</taxon>
        <taxon>Viridiplantae</taxon>
        <taxon>Streptophyta</taxon>
        <taxon>Embryophyta</taxon>
        <taxon>Tracheophyta</taxon>
        <taxon>Spermatophyta</taxon>
        <taxon>Magnoliopsida</taxon>
        <taxon>eudicotyledons</taxon>
        <taxon>Gunneridae</taxon>
        <taxon>Pentapetalae</taxon>
        <taxon>rosids</taxon>
        <taxon>malvids</taxon>
        <taxon>Brassicales</taxon>
        <taxon>Brassicaceae</taxon>
        <taxon>Brassiceae</taxon>
        <taxon>Brassica</taxon>
    </lineage>
</organism>
<comment type="caution">
    <text evidence="1">The sequence shown here is derived from an EMBL/GenBank/DDBJ whole genome shotgun (WGS) entry which is preliminary data.</text>
</comment>
<dbReference type="EMBL" id="JAGKQM010000016">
    <property type="protein sequence ID" value="KAH0874189.1"/>
    <property type="molecule type" value="Genomic_DNA"/>
</dbReference>
<dbReference type="Proteomes" id="UP000824890">
    <property type="component" value="Unassembled WGS sequence"/>
</dbReference>
<dbReference type="InterPro" id="IPR013078">
    <property type="entry name" value="His_Pase_superF_clade-1"/>
</dbReference>
<dbReference type="PANTHER" id="PTHR16469:SF48">
    <property type="entry name" value="PHOSPHOGLYCERATE MUTASE FAMILY PROTEIN"/>
    <property type="match status" value="1"/>
</dbReference>
<sequence length="766" mass="85747">MESAKSNINGHQNVIVMRHGDRMDRFEPLWASTAERPWDPPLIHDGKVRAFHTGQRISSHVAFPIHRVFVSPFLRCIQTAVEVVAGLSAVPSIDNSKLKVAIEFGLCEILNSLAIKSNVAPKDGKFDFSISDLEAMFPEGTMDHNVDMVYKELPQWGESAEGFRERYVNTLKVLAQKYPSENLLLITHRGGVSTILYKYLKDATKRLVNYCGCVDLRRRDGFGESVDFEVVTSHGVSFREHNVPIHDPGTPPTTIRAAMASSANSNTTDEYQNILMMRHGDRIDKINPLWLDTASRPWDPPLVQDGLVRAFQTGQRIRSQIQFPIHRVFVSPFIRCVQTASEVIAALSAVDLNPHATSSKDVISMDKSKLKVSIEFGLSEMLNSMAIMPEVAPKDGKFDFKISDLEAMFPEGMVDHDVDPVYKEMPEWGETVEECTERFLGLVKTLADKYPSENLLLVTHGEGVRTTFATYKKVDTYDVEYCACAELRRKVSSQDGSTKAGGFEVMTSLGESSADLNTTDGCQNILMLRHGDRIDKINPLWPDTASRPWDPPLVQDGLVRAFQTGQRIRSQIQFPIHRVFVSPFIRCVQTASELIAALSAVDLNPNATSSKDVLSIDKSKLKVSIEFGLSEMLNSMAIRPKVAPKDGKFDFKISDLEAMFPEGMVDHDVDPVYKEMPQWEETVEECTERFLSLVKTLADKYPSENLLLVTHGEGVRTTFATYKDVAVYEVLSQEESTKAGDFEVIGQAGIKYHCLKTTAVPCVKWY</sequence>
<evidence type="ECO:0000313" key="2">
    <source>
        <dbReference type="Proteomes" id="UP000824890"/>
    </source>
</evidence>
<name>A0ABQ7Z1Y1_BRANA</name>
<evidence type="ECO:0000313" key="1">
    <source>
        <dbReference type="EMBL" id="KAH0874189.1"/>
    </source>
</evidence>
<dbReference type="CDD" id="cd07040">
    <property type="entry name" value="HP"/>
    <property type="match status" value="2"/>
</dbReference>
<proteinExistence type="predicted"/>
<dbReference type="Pfam" id="PF00300">
    <property type="entry name" value="His_Phos_1"/>
    <property type="match status" value="4"/>
</dbReference>
<dbReference type="InterPro" id="IPR051710">
    <property type="entry name" value="Phosphatase_SH3-domain"/>
</dbReference>
<dbReference type="Gene3D" id="3.40.50.1240">
    <property type="entry name" value="Phosphoglycerate mutase-like"/>
    <property type="match status" value="3"/>
</dbReference>
<evidence type="ECO:0008006" key="3">
    <source>
        <dbReference type="Google" id="ProtNLM"/>
    </source>
</evidence>
<dbReference type="CDD" id="cd07067">
    <property type="entry name" value="HP_PGM_like"/>
    <property type="match status" value="1"/>
</dbReference>
<dbReference type="SUPFAM" id="SSF53254">
    <property type="entry name" value="Phosphoglycerate mutase-like"/>
    <property type="match status" value="3"/>
</dbReference>
<dbReference type="SMART" id="SM00855">
    <property type="entry name" value="PGAM"/>
    <property type="match status" value="3"/>
</dbReference>
<keyword evidence="2" id="KW-1185">Reference proteome</keyword>
<reference evidence="1 2" key="1">
    <citation type="submission" date="2021-05" db="EMBL/GenBank/DDBJ databases">
        <title>Genome Assembly of Synthetic Allotetraploid Brassica napus Reveals Homoeologous Exchanges between Subgenomes.</title>
        <authorList>
            <person name="Davis J.T."/>
        </authorList>
    </citation>
    <scope>NUCLEOTIDE SEQUENCE [LARGE SCALE GENOMIC DNA]</scope>
    <source>
        <strain evidence="2">cv. Da-Ae</strain>
        <tissue evidence="1">Seedling</tissue>
    </source>
</reference>
<gene>
    <name evidence="1" type="ORF">HID58_071551</name>
</gene>
<dbReference type="InterPro" id="IPR029033">
    <property type="entry name" value="His_PPase_superfam"/>
</dbReference>